<evidence type="ECO:0000313" key="2">
    <source>
        <dbReference type="EMBL" id="MPN06419.1"/>
    </source>
</evidence>
<proteinExistence type="predicted"/>
<sequence length="100" mass="11337">MLFGKVALNKSRAIVYIIMLMVIGFSVQMNRGYAMTSGEIVSNFVIPTFMIFFGFSWEGLNNIMKGVLIVIGSIWFTYISLHYLVGFHNPFIQSMNINAI</sequence>
<keyword evidence="1" id="KW-1133">Transmembrane helix</keyword>
<accession>A0A645EZ06</accession>
<keyword evidence="1" id="KW-0812">Transmembrane</keyword>
<protein>
    <submittedName>
        <fullName evidence="2">Uncharacterized protein</fullName>
    </submittedName>
</protein>
<evidence type="ECO:0000256" key="1">
    <source>
        <dbReference type="SAM" id="Phobius"/>
    </source>
</evidence>
<organism evidence="2">
    <name type="scientific">bioreactor metagenome</name>
    <dbReference type="NCBI Taxonomy" id="1076179"/>
    <lineage>
        <taxon>unclassified sequences</taxon>
        <taxon>metagenomes</taxon>
        <taxon>ecological metagenomes</taxon>
    </lineage>
</organism>
<reference evidence="2" key="1">
    <citation type="submission" date="2019-08" db="EMBL/GenBank/DDBJ databases">
        <authorList>
            <person name="Kucharzyk K."/>
            <person name="Murdoch R.W."/>
            <person name="Higgins S."/>
            <person name="Loffler F."/>
        </authorList>
    </citation>
    <scope>NUCLEOTIDE SEQUENCE</scope>
</reference>
<dbReference type="AlphaFoldDB" id="A0A645EZ06"/>
<feature type="transmembrane region" description="Helical" evidence="1">
    <location>
        <begin position="40"/>
        <end position="57"/>
    </location>
</feature>
<feature type="transmembrane region" description="Helical" evidence="1">
    <location>
        <begin position="63"/>
        <end position="85"/>
    </location>
</feature>
<keyword evidence="1" id="KW-0472">Membrane</keyword>
<comment type="caution">
    <text evidence="2">The sequence shown here is derived from an EMBL/GenBank/DDBJ whole genome shotgun (WGS) entry which is preliminary data.</text>
</comment>
<feature type="transmembrane region" description="Helical" evidence="1">
    <location>
        <begin position="12"/>
        <end position="28"/>
    </location>
</feature>
<name>A0A645EZ06_9ZZZZ</name>
<gene>
    <name evidence="2" type="ORF">SDC9_153675</name>
</gene>
<dbReference type="EMBL" id="VSSQ01052319">
    <property type="protein sequence ID" value="MPN06419.1"/>
    <property type="molecule type" value="Genomic_DNA"/>
</dbReference>